<dbReference type="InterPro" id="IPR001296">
    <property type="entry name" value="Glyco_trans_1"/>
</dbReference>
<dbReference type="PANTHER" id="PTHR12526:SF510">
    <property type="entry name" value="D-INOSITOL 3-PHOSPHATE GLYCOSYLTRANSFERASE"/>
    <property type="match status" value="1"/>
</dbReference>
<evidence type="ECO:0000313" key="4">
    <source>
        <dbReference type="EMBL" id="AYO77197.1"/>
    </source>
</evidence>
<evidence type="ECO:0000259" key="3">
    <source>
        <dbReference type="Pfam" id="PF00534"/>
    </source>
</evidence>
<dbReference type="AlphaFoldDB" id="A0A3G2UPQ2"/>
<dbReference type="PANTHER" id="PTHR12526">
    <property type="entry name" value="GLYCOSYLTRANSFERASE"/>
    <property type="match status" value="1"/>
</dbReference>
<dbReference type="Gene3D" id="3.40.50.2000">
    <property type="entry name" value="Glycogen Phosphorylase B"/>
    <property type="match status" value="1"/>
</dbReference>
<keyword evidence="2 4" id="KW-0808">Transferase</keyword>
<reference evidence="4 5" key="1">
    <citation type="submission" date="2018-10" db="EMBL/GenBank/DDBJ databases">
        <title>Characterization and genome analysis of a novel bacterium Sphingobium yanoikuyae SJTF8 capable of degrading PAHs.</title>
        <authorList>
            <person name="Yin C."/>
            <person name="Xiong W."/>
            <person name="Liang R."/>
        </authorList>
    </citation>
    <scope>NUCLEOTIDE SEQUENCE [LARGE SCALE GENOMIC DNA]</scope>
    <source>
        <strain evidence="4 5">SJTF8</strain>
    </source>
</reference>
<gene>
    <name evidence="4" type="ORF">EBF16_10005</name>
</gene>
<dbReference type="EMBL" id="CP033230">
    <property type="protein sequence ID" value="AYO77197.1"/>
    <property type="molecule type" value="Genomic_DNA"/>
</dbReference>
<feature type="domain" description="Glycosyl transferase family 1" evidence="3">
    <location>
        <begin position="254"/>
        <end position="410"/>
    </location>
</feature>
<evidence type="ECO:0000256" key="2">
    <source>
        <dbReference type="ARBA" id="ARBA00022679"/>
    </source>
</evidence>
<evidence type="ECO:0000313" key="5">
    <source>
        <dbReference type="Proteomes" id="UP000280708"/>
    </source>
</evidence>
<evidence type="ECO:0000256" key="1">
    <source>
        <dbReference type="ARBA" id="ARBA00022676"/>
    </source>
</evidence>
<sequence>MLFFKKQAVWTDVDSLEDLRHDDCLSLRSGASLLLVTHVPLRIGPRGLMIDDQTARGIRQWCRYFDRISFYGILERDPQTSDSSTYWVELSQIVPDGRAQLFAMPWAYDGARMLRHMVAGRRELRQAIAAHRHLCFTLGSVIGDWPAVAAFEAIRQQRSYAAWIDRVEPFIIRNKLADAPVKRMVAECMFPFTQGALRYLLRKSQVALLQGGDTYEYYAADAPAPHCTYDTHTDIAEQIGPVALSRKIAHILAQPPLKIVYVGRAAGMKGPMQWLDALELLHQRDVPFRASWIGDGPELAAMRARVAASGLESLVELPGFEGRREILLERMRQSDLLLFCHQTPESARCLIEALVCGCPVVGYGSAYPQDLVSKRGGGLFVERGDCVQLAERLEYLHHDRLALARLVTEAASSGELYNEDAVYAHRAQLMLQA</sequence>
<dbReference type="GO" id="GO:0016757">
    <property type="term" value="F:glycosyltransferase activity"/>
    <property type="evidence" value="ECO:0007669"/>
    <property type="project" value="UniProtKB-KW"/>
</dbReference>
<protein>
    <submittedName>
        <fullName evidence="4">Glycosyltransferase</fullName>
    </submittedName>
</protein>
<organism evidence="4 5">
    <name type="scientific">Sphingobium yanoikuyae</name>
    <name type="common">Sphingomonas yanoikuyae</name>
    <dbReference type="NCBI Taxonomy" id="13690"/>
    <lineage>
        <taxon>Bacteria</taxon>
        <taxon>Pseudomonadati</taxon>
        <taxon>Pseudomonadota</taxon>
        <taxon>Alphaproteobacteria</taxon>
        <taxon>Sphingomonadales</taxon>
        <taxon>Sphingomonadaceae</taxon>
        <taxon>Sphingobium</taxon>
    </lineage>
</organism>
<proteinExistence type="predicted"/>
<dbReference type="Proteomes" id="UP000280708">
    <property type="component" value="Chromosome"/>
</dbReference>
<dbReference type="Pfam" id="PF00534">
    <property type="entry name" value="Glycos_transf_1"/>
    <property type="match status" value="1"/>
</dbReference>
<accession>A0A3G2UPQ2</accession>
<name>A0A3G2UPQ2_SPHYA</name>
<keyword evidence="1" id="KW-0328">Glycosyltransferase</keyword>
<dbReference type="SUPFAM" id="SSF53756">
    <property type="entry name" value="UDP-Glycosyltransferase/glycogen phosphorylase"/>
    <property type="match status" value="1"/>
</dbReference>